<protein>
    <submittedName>
        <fullName evidence="2">Uncharacterized protein</fullName>
    </submittedName>
</protein>
<evidence type="ECO:0000256" key="1">
    <source>
        <dbReference type="SAM" id="MobiDB-lite"/>
    </source>
</evidence>
<feature type="compositionally biased region" description="Basic and acidic residues" evidence="1">
    <location>
        <begin position="175"/>
        <end position="187"/>
    </location>
</feature>
<feature type="compositionally biased region" description="Basic residues" evidence="1">
    <location>
        <begin position="138"/>
        <end position="153"/>
    </location>
</feature>
<accession>D3IVQ0</accession>
<dbReference type="EMBL" id="GQ252881">
    <property type="protein sequence ID" value="ADB85390.1"/>
    <property type="molecule type" value="Genomic_DNA"/>
</dbReference>
<proteinExistence type="predicted"/>
<feature type="region of interest" description="Disordered" evidence="1">
    <location>
        <begin position="44"/>
        <end position="197"/>
    </location>
</feature>
<feature type="compositionally biased region" description="Basic and acidic residues" evidence="1">
    <location>
        <begin position="96"/>
        <end position="115"/>
    </location>
</feature>
<dbReference type="AlphaFoldDB" id="D3IVQ0"/>
<organism evidence="2">
    <name type="scientific">Phyllostachys edulis</name>
    <name type="common">Tortoise shell bamboo</name>
    <name type="synonym">Bambusa edulis</name>
    <dbReference type="NCBI Taxonomy" id="38705"/>
    <lineage>
        <taxon>Eukaryota</taxon>
        <taxon>Viridiplantae</taxon>
        <taxon>Streptophyta</taxon>
        <taxon>Embryophyta</taxon>
        <taxon>Tracheophyta</taxon>
        <taxon>Spermatophyta</taxon>
        <taxon>Magnoliopsida</taxon>
        <taxon>Liliopsida</taxon>
        <taxon>Poales</taxon>
        <taxon>Poaceae</taxon>
        <taxon>BOP clade</taxon>
        <taxon>Bambusoideae</taxon>
        <taxon>Arundinarodae</taxon>
        <taxon>Arundinarieae</taxon>
        <taxon>Arundinariinae</taxon>
        <taxon>Phyllostachys</taxon>
    </lineage>
</organism>
<reference evidence="2" key="1">
    <citation type="journal article" date="2010" name="J. Integr. Plant Biol.">
        <title>Insights into the bamboo genome: syntenic relationships to rice and sorghum.</title>
        <authorList>
            <person name="Gui Y.J."/>
            <person name="Zhou Y."/>
            <person name="Wang Y."/>
            <person name="Wang S."/>
            <person name="Wang S.Y."/>
            <person name="Hu Y."/>
            <person name="Bo S.P."/>
            <person name="Chen H."/>
            <person name="Zhou C.P."/>
            <person name="Ma N.X."/>
            <person name="Zhang T.Z."/>
            <person name="Fan L.J."/>
        </authorList>
    </citation>
    <scope>NUCLEOTIDE SEQUENCE</scope>
    <source>
        <tissue evidence="2">Shoot</tissue>
    </source>
</reference>
<name>D3IVQ0_PHYED</name>
<sequence length="197" mass="22219">MTNREEMGAPGALFKAKGRIGVPSKGTPRFKALVQKVHCQRLSREPVKRCTDQSREWSEGETRRGGPRSRSCEEIQRGGPARRSYEEIQRGGPARRSYEEVLREDPKRRSCEEIQRGGLARRSCKEVQGGGGLDHKGLNTRRRSRPLRFRQTRGRSEPRRGPNTRGGGLNLEGVQTHKREVGRSERTRRPKGQGGPG</sequence>
<feature type="compositionally biased region" description="Basic and acidic residues" evidence="1">
    <location>
        <begin position="44"/>
        <end position="76"/>
    </location>
</feature>
<evidence type="ECO:0000313" key="2">
    <source>
        <dbReference type="EMBL" id="ADB85390.1"/>
    </source>
</evidence>